<comment type="function">
    <text evidence="5">Serine peptidase whose precise substrate specificity remains unclear. Does not cleave peptides after a arginine or lysine residue. Regulates trans-Golgi network morphology and sorting by regulating the membrane binding of the AP-1 complex. May play a role in the regulation of synaptic vesicle exocytosis.</text>
</comment>
<name>A0A7S3P7J9_9STRA</name>
<dbReference type="Pfam" id="PF02897">
    <property type="entry name" value="Peptidase_S9_N"/>
    <property type="match status" value="1"/>
</dbReference>
<evidence type="ECO:0000259" key="7">
    <source>
        <dbReference type="Pfam" id="PF00326"/>
    </source>
</evidence>
<dbReference type="Pfam" id="PF00326">
    <property type="entry name" value="Peptidase_S9"/>
    <property type="match status" value="1"/>
</dbReference>
<evidence type="ECO:0000313" key="9">
    <source>
        <dbReference type="EMBL" id="CAE0410401.1"/>
    </source>
</evidence>
<dbReference type="InterPro" id="IPR002470">
    <property type="entry name" value="Peptidase_S9A"/>
</dbReference>
<dbReference type="EC" id="3.4.21.-" evidence="6"/>
<reference evidence="9" key="1">
    <citation type="submission" date="2021-01" db="EMBL/GenBank/DDBJ databases">
        <authorList>
            <person name="Corre E."/>
            <person name="Pelletier E."/>
            <person name="Niang G."/>
            <person name="Scheremetjew M."/>
            <person name="Finn R."/>
            <person name="Kale V."/>
            <person name="Holt S."/>
            <person name="Cochrane G."/>
            <person name="Meng A."/>
            <person name="Brown T."/>
            <person name="Cohen L."/>
        </authorList>
    </citation>
    <scope>NUCLEOTIDE SEQUENCE</scope>
    <source>
        <strain evidence="9">CCMP127</strain>
    </source>
</reference>
<sequence length="821" mass="92415">MERRHHHIMTLLISSSALGKVVVLLSIFKISLIRTTTAFLATSLTRRSWAAASHHSFRTRSFGIRSMTATTSGSSVATPPVAPREEDRVVYVGAAPPGWKKELPRQSDSSKEKLIDPPIALPDPYGWMRDEKRENKKVLDHLKAENAYTQALTAHLDGLRTQLYDEMLASIQETDYTTPRPDGDYLYYTRTIEGKSYTIHCRAPKPDGELNIDWDKTPDTPILKGEQVTLDVNQLAEGKSYCSTGAVMYSPSKEKLAYSADFTGGETCLLFVKDLTTGEIVDHDEKLEISGSVRWGADDTNLFYLKMDDAHRPFQVYRRNLTNDQADEMLLEEKDELYWMGISKSLDGKYLFVETSSKETSEIHFLDLHDPAATLQCISRRRSKVLYEVEHREGRWWIQSNVGGLPNMALFSAPAVPDSQDQWTLVKGPDGTTLFGGSYERSLDYLSCFKKHIVASGREGGLPRVWFMAMDQDSVEKMEMLVFDEDAYDVGMGSNREYDTETVAVAYDSMVTPTQTLEINLSNTSERKVLKERAVPGYDRNLYACERSTVLSRDGNTEIPISIVYRKDVMEEHKASGKPVHVHLYGYGSYGACMEASFSSTRLSLLNRGIVYVIAHIRGGGEMGRQWYEEPNGAKYLCKKNTFNDFVDVGKWLVEGRKLTTPEKMSCEGRSAGGMLIGSCINQAPDLFKVAILGVPFVDVVCTMVDASIPLTVIEWEEWGNPNEEKFYQYMKEYCPMQTVRQGGKYPACLLTGGLHDPRVQYWEPSKFAATLRHVQGPSSGPVCIKMDMSAGHFSASDRYKYLKELAFDFAFMLDQLGLAK</sequence>
<dbReference type="InterPro" id="IPR051543">
    <property type="entry name" value="Serine_Peptidase_S9A"/>
</dbReference>
<feature type="domain" description="Peptidase S9 prolyl oligopeptidase catalytic" evidence="7">
    <location>
        <begin position="597"/>
        <end position="818"/>
    </location>
</feature>
<feature type="domain" description="Peptidase S9A N-terminal" evidence="8">
    <location>
        <begin position="121"/>
        <end position="531"/>
    </location>
</feature>
<comment type="similarity">
    <text evidence="1 6">Belongs to the peptidase S9A family.</text>
</comment>
<dbReference type="PANTHER" id="PTHR11757">
    <property type="entry name" value="PROTEASE FAMILY S9A OLIGOPEPTIDASE"/>
    <property type="match status" value="1"/>
</dbReference>
<dbReference type="EMBL" id="HBIM01009314">
    <property type="protein sequence ID" value="CAE0410401.1"/>
    <property type="molecule type" value="Transcribed_RNA"/>
</dbReference>
<dbReference type="InterPro" id="IPR023302">
    <property type="entry name" value="Pept_S9A_N"/>
</dbReference>
<dbReference type="Gene3D" id="2.130.10.120">
    <property type="entry name" value="Prolyl oligopeptidase, N-terminal domain"/>
    <property type="match status" value="1"/>
</dbReference>
<evidence type="ECO:0000256" key="2">
    <source>
        <dbReference type="ARBA" id="ARBA00022670"/>
    </source>
</evidence>
<dbReference type="Gene3D" id="3.40.50.1820">
    <property type="entry name" value="alpha/beta hydrolase"/>
    <property type="match status" value="1"/>
</dbReference>
<dbReference type="AlphaFoldDB" id="A0A7S3P7J9"/>
<evidence type="ECO:0000259" key="8">
    <source>
        <dbReference type="Pfam" id="PF02897"/>
    </source>
</evidence>
<evidence type="ECO:0000256" key="1">
    <source>
        <dbReference type="ARBA" id="ARBA00005228"/>
    </source>
</evidence>
<accession>A0A7S3P7J9</accession>
<dbReference type="InterPro" id="IPR029058">
    <property type="entry name" value="AB_hydrolase_fold"/>
</dbReference>
<dbReference type="GO" id="GO:0004252">
    <property type="term" value="F:serine-type endopeptidase activity"/>
    <property type="evidence" value="ECO:0007669"/>
    <property type="project" value="UniProtKB-UniRule"/>
</dbReference>
<dbReference type="SUPFAM" id="SSF50993">
    <property type="entry name" value="Peptidase/esterase 'gauge' domain"/>
    <property type="match status" value="1"/>
</dbReference>
<dbReference type="PRINTS" id="PR00862">
    <property type="entry name" value="PROLIGOPTASE"/>
</dbReference>
<dbReference type="InterPro" id="IPR001375">
    <property type="entry name" value="Peptidase_S9_cat"/>
</dbReference>
<evidence type="ECO:0000256" key="6">
    <source>
        <dbReference type="RuleBase" id="RU368024"/>
    </source>
</evidence>
<organism evidence="9">
    <name type="scientific">Amphora coffeiformis</name>
    <dbReference type="NCBI Taxonomy" id="265554"/>
    <lineage>
        <taxon>Eukaryota</taxon>
        <taxon>Sar</taxon>
        <taxon>Stramenopiles</taxon>
        <taxon>Ochrophyta</taxon>
        <taxon>Bacillariophyta</taxon>
        <taxon>Bacillariophyceae</taxon>
        <taxon>Bacillariophycidae</taxon>
        <taxon>Thalassiophysales</taxon>
        <taxon>Catenulaceae</taxon>
        <taxon>Amphora</taxon>
    </lineage>
</organism>
<keyword evidence="4 6" id="KW-0720">Serine protease</keyword>
<protein>
    <recommendedName>
        <fullName evidence="6">Prolyl endopeptidase</fullName>
        <ecNumber evidence="6">3.4.21.-</ecNumber>
    </recommendedName>
</protein>
<dbReference type="SUPFAM" id="SSF53474">
    <property type="entry name" value="alpha/beta-Hydrolases"/>
    <property type="match status" value="1"/>
</dbReference>
<evidence type="ECO:0000256" key="5">
    <source>
        <dbReference type="ARBA" id="ARBA00045448"/>
    </source>
</evidence>
<evidence type="ECO:0000256" key="3">
    <source>
        <dbReference type="ARBA" id="ARBA00022801"/>
    </source>
</evidence>
<proteinExistence type="inferred from homology"/>
<gene>
    <name evidence="9" type="ORF">ACOF00016_LOCUS7887</name>
</gene>
<keyword evidence="3 6" id="KW-0378">Hydrolase</keyword>
<dbReference type="GO" id="GO:0006508">
    <property type="term" value="P:proteolysis"/>
    <property type="evidence" value="ECO:0007669"/>
    <property type="project" value="UniProtKB-KW"/>
</dbReference>
<keyword evidence="2 6" id="KW-0645">Protease</keyword>
<evidence type="ECO:0000256" key="4">
    <source>
        <dbReference type="ARBA" id="ARBA00022825"/>
    </source>
</evidence>
<dbReference type="PANTHER" id="PTHR11757:SF19">
    <property type="entry name" value="PROLYL ENDOPEPTIDASE-LIKE"/>
    <property type="match status" value="1"/>
</dbReference>